<keyword evidence="3 5" id="KW-0732">Signal</keyword>
<dbReference type="RefSeq" id="WP_093038460.1">
    <property type="nucleotide sequence ID" value="NZ_FNNZ01000049.1"/>
</dbReference>
<dbReference type="Proteomes" id="UP000198816">
    <property type="component" value="Unassembled WGS sequence"/>
</dbReference>
<feature type="signal peptide" evidence="5">
    <location>
        <begin position="1"/>
        <end position="34"/>
    </location>
</feature>
<proteinExistence type="predicted"/>
<evidence type="ECO:0000313" key="7">
    <source>
        <dbReference type="Proteomes" id="UP000198816"/>
    </source>
</evidence>
<dbReference type="InterPro" id="IPR029046">
    <property type="entry name" value="LolA/LolB/LppX"/>
</dbReference>
<evidence type="ECO:0000256" key="1">
    <source>
        <dbReference type="ARBA" id="ARBA00011245"/>
    </source>
</evidence>
<evidence type="ECO:0000256" key="2">
    <source>
        <dbReference type="ARBA" id="ARBA00022448"/>
    </source>
</evidence>
<evidence type="ECO:0000256" key="5">
    <source>
        <dbReference type="SAM" id="SignalP"/>
    </source>
</evidence>
<dbReference type="STRING" id="1058.SAMN05421783_1492"/>
<evidence type="ECO:0008006" key="8">
    <source>
        <dbReference type="Google" id="ProtNLM"/>
    </source>
</evidence>
<dbReference type="OrthoDB" id="116979at2"/>
<evidence type="ECO:0000256" key="3">
    <source>
        <dbReference type="ARBA" id="ARBA00022729"/>
    </source>
</evidence>
<comment type="subunit">
    <text evidence="1">Monomer.</text>
</comment>
<keyword evidence="4" id="KW-0653">Protein transport</keyword>
<dbReference type="EMBL" id="FNNZ01000049">
    <property type="protein sequence ID" value="SDX65484.1"/>
    <property type="molecule type" value="Genomic_DNA"/>
</dbReference>
<protein>
    <recommendedName>
        <fullName evidence="8">Outer membrane lipoprotein-sorting protein</fullName>
    </recommendedName>
</protein>
<feature type="chain" id="PRO_5011513082" description="Outer membrane lipoprotein-sorting protein" evidence="5">
    <location>
        <begin position="35"/>
        <end position="265"/>
    </location>
</feature>
<keyword evidence="7" id="KW-1185">Reference proteome</keyword>
<sequence>MKTSRMLVKRSVRSLSAMALFIIVSLGTSIGASADDADAKRLLKAMSDYLVAQQAISFEYDATLEAITKDGQKLALASSGTLLLNRPDKIRATRSSGFADIEMTFDGKTLTLLGKNLNIYAQQDVPGTVDNLVDELRNHNRPLPAADLLLIDPYEVLMQDVVDVKDLGSGVIGGVECDYLAFRAKEVDWQIWIAQGERPYPCRYVITSKFMKGDPQYSIQIRDWKAGAEVAATDFSFKNPTDARKVNLKNVADELPEHFKIGEAQ</sequence>
<evidence type="ECO:0000256" key="4">
    <source>
        <dbReference type="ARBA" id="ARBA00022927"/>
    </source>
</evidence>
<dbReference type="InterPro" id="IPR019207">
    <property type="entry name" value="DUF2092"/>
</dbReference>
<reference evidence="7" key="1">
    <citation type="submission" date="2016-10" db="EMBL/GenBank/DDBJ databases">
        <authorList>
            <person name="Varghese N."/>
            <person name="Submissions S."/>
        </authorList>
    </citation>
    <scope>NUCLEOTIDE SEQUENCE [LARGE SCALE GENOMIC DNA]</scope>
    <source>
        <strain evidence="7">DSM 217</strain>
    </source>
</reference>
<dbReference type="GO" id="GO:0015031">
    <property type="term" value="P:protein transport"/>
    <property type="evidence" value="ECO:0007669"/>
    <property type="project" value="UniProtKB-KW"/>
</dbReference>
<name>A0A1H3DIJ7_THIRO</name>
<evidence type="ECO:0000313" key="6">
    <source>
        <dbReference type="EMBL" id="SDX65484.1"/>
    </source>
</evidence>
<dbReference type="PIRSF" id="PIRSF012443">
    <property type="entry name" value="UCP012443"/>
    <property type="match status" value="1"/>
</dbReference>
<dbReference type="Pfam" id="PF09865">
    <property type="entry name" value="DUF2092"/>
    <property type="match status" value="1"/>
</dbReference>
<keyword evidence="2" id="KW-0813">Transport</keyword>
<dbReference type="Gene3D" id="2.50.20.10">
    <property type="entry name" value="Lipoprotein localisation LolA/LolB/LppX"/>
    <property type="match status" value="1"/>
</dbReference>
<organism evidence="6 7">
    <name type="scientific">Thiocapsa roseopersicina</name>
    <dbReference type="NCBI Taxonomy" id="1058"/>
    <lineage>
        <taxon>Bacteria</taxon>
        <taxon>Pseudomonadati</taxon>
        <taxon>Pseudomonadota</taxon>
        <taxon>Gammaproteobacteria</taxon>
        <taxon>Chromatiales</taxon>
        <taxon>Chromatiaceae</taxon>
        <taxon>Thiocapsa</taxon>
    </lineage>
</organism>
<accession>A0A1H3DIJ7</accession>
<gene>
    <name evidence="6" type="ORF">SAMN05421783_1492</name>
</gene>
<dbReference type="AlphaFoldDB" id="A0A1H3DIJ7"/>
<dbReference type="SUPFAM" id="SSF89392">
    <property type="entry name" value="Prokaryotic lipoproteins and lipoprotein localization factors"/>
    <property type="match status" value="1"/>
</dbReference>